<sequence length="143" mass="16442">MMTSMFVLILFGVVACGAALWSMYRGLSGGATKKFLHFENGRLTVYYYSFPGMHEKTYALDQIREVRFTHHWVRSPVSHTGKMQIVLHDGTVSRSFFYDGSVHMKKMVLATSLALMSLTTKELAEEFRRHGVRRIIIEPHLLE</sequence>
<reference evidence="1 2" key="1">
    <citation type="submission" date="2009-04" db="EMBL/GenBank/DDBJ databases">
        <authorList>
            <person name="Qin X."/>
            <person name="Bachman B."/>
            <person name="Battles P."/>
            <person name="Bell A."/>
            <person name="Bess C."/>
            <person name="Bickham C."/>
            <person name="Chaboub L."/>
            <person name="Chen D."/>
            <person name="Coyle M."/>
            <person name="Deiros D.R."/>
            <person name="Dinh H."/>
            <person name="Forbes L."/>
            <person name="Fowler G."/>
            <person name="Francisco L."/>
            <person name="Fu Q."/>
            <person name="Gubbala S."/>
            <person name="Hale W."/>
            <person name="Han Y."/>
            <person name="Hemphill L."/>
            <person name="Highlander S.K."/>
            <person name="Hirani K."/>
            <person name="Hogues M."/>
            <person name="Jackson L."/>
            <person name="Jakkamsetti A."/>
            <person name="Javaid M."/>
            <person name="Jiang H."/>
            <person name="Korchina V."/>
            <person name="Kovar C."/>
            <person name="Lara F."/>
            <person name="Lee S."/>
            <person name="Mata R."/>
            <person name="Mathew T."/>
            <person name="Moen C."/>
            <person name="Morales K."/>
            <person name="Munidasa M."/>
            <person name="Nazareth L."/>
            <person name="Ngo R."/>
            <person name="Nguyen L."/>
            <person name="Okwuonu G."/>
            <person name="Ongeri F."/>
            <person name="Patil S."/>
            <person name="Petrosino J."/>
            <person name="Pham C."/>
            <person name="Pham P."/>
            <person name="Pu L.-L."/>
            <person name="Puazo M."/>
            <person name="Raj R."/>
            <person name="Reid J."/>
            <person name="Rouhana J."/>
            <person name="Saada N."/>
            <person name="Shang Y."/>
            <person name="Simmons D."/>
            <person name="Thornton R."/>
            <person name="Warren J."/>
            <person name="Weissenberger G."/>
            <person name="Zhang J."/>
            <person name="Zhang L."/>
            <person name="Zhou C."/>
            <person name="Zhu D."/>
            <person name="Muzny D."/>
            <person name="Worley K."/>
            <person name="Gibbs R."/>
        </authorList>
    </citation>
    <scope>NUCLEOTIDE SEQUENCE [LARGE SCALE GENOMIC DNA]</scope>
    <source>
        <strain evidence="1 2">ATCC 43531</strain>
    </source>
</reference>
<gene>
    <name evidence="1" type="ORF">HMPREF0908_0481</name>
</gene>
<dbReference type="RefSeq" id="WP_006690745.1">
    <property type="nucleotide sequence ID" value="NZ_GG694007.1"/>
</dbReference>
<dbReference type="EMBL" id="ACLA01000006">
    <property type="protein sequence ID" value="EEQ49165.1"/>
    <property type="molecule type" value="Genomic_DNA"/>
</dbReference>
<name>C4V1M8_9FIRM</name>
<dbReference type="AlphaFoldDB" id="C4V1M8"/>
<dbReference type="Proteomes" id="UP000005309">
    <property type="component" value="Unassembled WGS sequence"/>
</dbReference>
<protein>
    <submittedName>
        <fullName evidence="1">Uncharacterized protein</fullName>
    </submittedName>
</protein>
<accession>C4V1M8</accession>
<comment type="caution">
    <text evidence="1">The sequence shown here is derived from an EMBL/GenBank/DDBJ whole genome shotgun (WGS) entry which is preliminary data.</text>
</comment>
<evidence type="ECO:0000313" key="2">
    <source>
        <dbReference type="Proteomes" id="UP000005309"/>
    </source>
</evidence>
<keyword evidence="2" id="KW-1185">Reference proteome</keyword>
<organism evidence="1 2">
    <name type="scientific">Selenomonas flueggei ATCC 43531</name>
    <dbReference type="NCBI Taxonomy" id="638302"/>
    <lineage>
        <taxon>Bacteria</taxon>
        <taxon>Bacillati</taxon>
        <taxon>Bacillota</taxon>
        <taxon>Negativicutes</taxon>
        <taxon>Selenomonadales</taxon>
        <taxon>Selenomonadaceae</taxon>
        <taxon>Selenomonas</taxon>
    </lineage>
</organism>
<dbReference type="OrthoDB" id="1665696at2"/>
<proteinExistence type="predicted"/>
<dbReference type="HOGENOM" id="CLU_1766745_0_0_9"/>
<evidence type="ECO:0000313" key="1">
    <source>
        <dbReference type="EMBL" id="EEQ49165.1"/>
    </source>
</evidence>
<dbReference type="eggNOG" id="ENOG50335AN">
    <property type="taxonomic scope" value="Bacteria"/>
</dbReference>